<dbReference type="Gene3D" id="1.10.10.10">
    <property type="entry name" value="Winged helix-like DNA-binding domain superfamily/Winged helix DNA-binding domain"/>
    <property type="match status" value="1"/>
</dbReference>
<dbReference type="InterPro" id="IPR050313">
    <property type="entry name" value="Carb_Metab_HTH_regulators"/>
</dbReference>
<dbReference type="InterPro" id="IPR014036">
    <property type="entry name" value="DeoR-like_C"/>
</dbReference>
<dbReference type="Proteomes" id="UP000238164">
    <property type="component" value="Chromosome 1"/>
</dbReference>
<gene>
    <name evidence="7" type="ORF">MPLG2_3759</name>
</gene>
<feature type="domain" description="HTH deoR-type" evidence="6">
    <location>
        <begin position="3"/>
        <end position="58"/>
    </location>
</feature>
<evidence type="ECO:0000313" key="8">
    <source>
        <dbReference type="Proteomes" id="UP000238164"/>
    </source>
</evidence>
<evidence type="ECO:0000256" key="4">
    <source>
        <dbReference type="ARBA" id="ARBA00023163"/>
    </source>
</evidence>
<dbReference type="PANTHER" id="PTHR30363">
    <property type="entry name" value="HTH-TYPE TRANSCRIPTIONAL REGULATOR SRLR-RELATED"/>
    <property type="match status" value="1"/>
</dbReference>
<name>A0A2N9JN35_9ACTN</name>
<evidence type="ECO:0000313" key="7">
    <source>
        <dbReference type="EMBL" id="SPD88789.1"/>
    </source>
</evidence>
<dbReference type="InterPro" id="IPR001034">
    <property type="entry name" value="DeoR_HTH"/>
</dbReference>
<dbReference type="OrthoDB" id="7688673at2"/>
<dbReference type="KEGG" id="mgg:MPLG2_3759"/>
<dbReference type="SMART" id="SM00420">
    <property type="entry name" value="HTH_DEOR"/>
    <property type="match status" value="1"/>
</dbReference>
<protein>
    <recommendedName>
        <fullName evidence="1">Lactose phosphotransferase system repressor</fullName>
    </recommendedName>
</protein>
<dbReference type="PROSITE" id="PS51000">
    <property type="entry name" value="HTH_DEOR_2"/>
    <property type="match status" value="1"/>
</dbReference>
<keyword evidence="4" id="KW-0804">Transcription</keyword>
<dbReference type="RefSeq" id="WP_105187218.1">
    <property type="nucleotide sequence ID" value="NZ_BAAAGO010000037.1"/>
</dbReference>
<dbReference type="SMART" id="SM01134">
    <property type="entry name" value="DeoRC"/>
    <property type="match status" value="1"/>
</dbReference>
<dbReference type="SUPFAM" id="SSF100950">
    <property type="entry name" value="NagB/RpiA/CoA transferase-like"/>
    <property type="match status" value="1"/>
</dbReference>
<dbReference type="Pfam" id="PF00455">
    <property type="entry name" value="DeoRC"/>
    <property type="match status" value="1"/>
</dbReference>
<dbReference type="InterPro" id="IPR037171">
    <property type="entry name" value="NagB/RpiA_transferase-like"/>
</dbReference>
<dbReference type="Pfam" id="PF08220">
    <property type="entry name" value="HTH_DeoR"/>
    <property type="match status" value="1"/>
</dbReference>
<dbReference type="PANTHER" id="PTHR30363:SF4">
    <property type="entry name" value="GLYCEROL-3-PHOSPHATE REGULON REPRESSOR"/>
    <property type="match status" value="1"/>
</dbReference>
<dbReference type="AlphaFoldDB" id="A0A2N9JN35"/>
<dbReference type="Gene3D" id="3.40.50.1360">
    <property type="match status" value="1"/>
</dbReference>
<dbReference type="InterPro" id="IPR036390">
    <property type="entry name" value="WH_DNA-bd_sf"/>
</dbReference>
<evidence type="ECO:0000256" key="5">
    <source>
        <dbReference type="ARBA" id="ARBA00024937"/>
    </source>
</evidence>
<dbReference type="SUPFAM" id="SSF46785">
    <property type="entry name" value="Winged helix' DNA-binding domain"/>
    <property type="match status" value="1"/>
</dbReference>
<dbReference type="InterPro" id="IPR036388">
    <property type="entry name" value="WH-like_DNA-bd_sf"/>
</dbReference>
<organism evidence="7 8">
    <name type="scientific">Micropruina glycogenica</name>
    <dbReference type="NCBI Taxonomy" id="75385"/>
    <lineage>
        <taxon>Bacteria</taxon>
        <taxon>Bacillati</taxon>
        <taxon>Actinomycetota</taxon>
        <taxon>Actinomycetes</taxon>
        <taxon>Propionibacteriales</taxon>
        <taxon>Nocardioidaceae</taxon>
        <taxon>Micropruina</taxon>
    </lineage>
</organism>
<evidence type="ECO:0000256" key="1">
    <source>
        <dbReference type="ARBA" id="ARBA00021390"/>
    </source>
</evidence>
<evidence type="ECO:0000256" key="2">
    <source>
        <dbReference type="ARBA" id="ARBA00022491"/>
    </source>
</evidence>
<sequence length="256" mass="27099">MYAEERQRTIVNLAMRFDRVAVTELAHRFGVTTETIRRDLDVLNRRGILRRVHGGAVPAENVRLVETAVAEREPAFSAQKARIGQAALAFLPSGDGSTVLIDSGTTTARFAAALGGGQEHTIVTNSVPIASQLAQLQNGPVHLLGGRVRGLTQATVGGETVEALGRLHCDVVFLGTNGLTPTHGLSTPDPDEAAVKRAMVRSARRKVVLADSSKVGATLLISFASLSDIDVLVTDSGLPEADRQQLVNEGLEVVVA</sequence>
<dbReference type="GO" id="GO:0003700">
    <property type="term" value="F:DNA-binding transcription factor activity"/>
    <property type="evidence" value="ECO:0007669"/>
    <property type="project" value="InterPro"/>
</dbReference>
<evidence type="ECO:0000259" key="6">
    <source>
        <dbReference type="PROSITE" id="PS51000"/>
    </source>
</evidence>
<evidence type="ECO:0000256" key="3">
    <source>
        <dbReference type="ARBA" id="ARBA00023015"/>
    </source>
</evidence>
<keyword evidence="2" id="KW-0678">Repressor</keyword>
<dbReference type="EMBL" id="LT985188">
    <property type="protein sequence ID" value="SPD88789.1"/>
    <property type="molecule type" value="Genomic_DNA"/>
</dbReference>
<proteinExistence type="predicted"/>
<keyword evidence="3" id="KW-0805">Transcription regulation</keyword>
<keyword evidence="8" id="KW-1185">Reference proteome</keyword>
<dbReference type="PRINTS" id="PR00037">
    <property type="entry name" value="HTHLACR"/>
</dbReference>
<accession>A0A2N9JN35</accession>
<comment type="function">
    <text evidence="5">Repressor of the lactose catabolism operon. Galactose-6-phosphate is the inducer.</text>
</comment>
<reference evidence="7 8" key="1">
    <citation type="submission" date="2018-02" db="EMBL/GenBank/DDBJ databases">
        <authorList>
            <person name="Cohen D.B."/>
            <person name="Kent A.D."/>
        </authorList>
    </citation>
    <scope>NUCLEOTIDE SEQUENCE [LARGE SCALE GENOMIC DNA]</scope>
    <source>
        <strain evidence="7">1</strain>
    </source>
</reference>